<evidence type="ECO:0000313" key="3">
    <source>
        <dbReference type="Proteomes" id="UP000053989"/>
    </source>
</evidence>
<dbReference type="STRING" id="1036808.A0A0C3EE11"/>
<feature type="compositionally biased region" description="Pro residues" evidence="1">
    <location>
        <begin position="11"/>
        <end position="30"/>
    </location>
</feature>
<feature type="region of interest" description="Disordered" evidence="1">
    <location>
        <begin position="1"/>
        <end position="48"/>
    </location>
</feature>
<dbReference type="InParanoid" id="A0A0C3EE11"/>
<feature type="compositionally biased region" description="Polar residues" evidence="1">
    <location>
        <begin position="143"/>
        <end position="153"/>
    </location>
</feature>
<evidence type="ECO:0000313" key="2">
    <source>
        <dbReference type="EMBL" id="KIM66569.1"/>
    </source>
</evidence>
<reference evidence="3" key="2">
    <citation type="submission" date="2015-01" db="EMBL/GenBank/DDBJ databases">
        <title>Evolutionary Origins and Diversification of the Mycorrhizal Mutualists.</title>
        <authorList>
            <consortium name="DOE Joint Genome Institute"/>
            <consortium name="Mycorrhizal Genomics Consortium"/>
            <person name="Kohler A."/>
            <person name="Kuo A."/>
            <person name="Nagy L.G."/>
            <person name="Floudas D."/>
            <person name="Copeland A."/>
            <person name="Barry K.W."/>
            <person name="Cichocki N."/>
            <person name="Veneault-Fourrey C."/>
            <person name="LaButti K."/>
            <person name="Lindquist E.A."/>
            <person name="Lipzen A."/>
            <person name="Lundell T."/>
            <person name="Morin E."/>
            <person name="Murat C."/>
            <person name="Riley R."/>
            <person name="Ohm R."/>
            <person name="Sun H."/>
            <person name="Tunlid A."/>
            <person name="Henrissat B."/>
            <person name="Grigoriev I.V."/>
            <person name="Hibbett D.S."/>
            <person name="Martin F."/>
        </authorList>
    </citation>
    <scope>NUCLEOTIDE SEQUENCE [LARGE SCALE GENOMIC DNA]</scope>
    <source>
        <strain evidence="3">Foug A</strain>
    </source>
</reference>
<dbReference type="EMBL" id="KN822017">
    <property type="protein sequence ID" value="KIM66569.1"/>
    <property type="molecule type" value="Genomic_DNA"/>
</dbReference>
<proteinExistence type="predicted"/>
<name>A0A0C3EE11_9AGAM</name>
<dbReference type="AlphaFoldDB" id="A0A0C3EE11"/>
<evidence type="ECO:0000256" key="1">
    <source>
        <dbReference type="SAM" id="MobiDB-lite"/>
    </source>
</evidence>
<protein>
    <submittedName>
        <fullName evidence="2">Uncharacterized protein</fullName>
    </submittedName>
</protein>
<dbReference type="OrthoDB" id="2536866at2759"/>
<reference evidence="2 3" key="1">
    <citation type="submission" date="2014-04" db="EMBL/GenBank/DDBJ databases">
        <authorList>
            <consortium name="DOE Joint Genome Institute"/>
            <person name="Kuo A."/>
            <person name="Kohler A."/>
            <person name="Nagy L.G."/>
            <person name="Floudas D."/>
            <person name="Copeland A."/>
            <person name="Barry K.W."/>
            <person name="Cichocki N."/>
            <person name="Veneault-Fourrey C."/>
            <person name="LaButti K."/>
            <person name="Lindquist E.A."/>
            <person name="Lipzen A."/>
            <person name="Lundell T."/>
            <person name="Morin E."/>
            <person name="Murat C."/>
            <person name="Sun H."/>
            <person name="Tunlid A."/>
            <person name="Henrissat B."/>
            <person name="Grigoriev I.V."/>
            <person name="Hibbett D.S."/>
            <person name="Martin F."/>
            <person name="Nordberg H.P."/>
            <person name="Cantor M.N."/>
            <person name="Hua S.X."/>
        </authorList>
    </citation>
    <scope>NUCLEOTIDE SEQUENCE [LARGE SCALE GENOMIC DNA]</scope>
    <source>
        <strain evidence="2 3">Foug A</strain>
    </source>
</reference>
<dbReference type="Proteomes" id="UP000053989">
    <property type="component" value="Unassembled WGS sequence"/>
</dbReference>
<gene>
    <name evidence="2" type="ORF">SCLCIDRAFT_21999</name>
</gene>
<feature type="region of interest" description="Disordered" evidence="1">
    <location>
        <begin position="139"/>
        <end position="163"/>
    </location>
</feature>
<sequence>MIVDDEKMALPVPPPPHASGSPAPGPPPFPCGRRRPTSIPQDRRRPVGAPEEDLVLANVSTSCQPCILYRIYACPPLVFMSSSTSSTDSPLSTCKDMFLDACERHLGRGENFIDLFDLVQPRSRLEDLVRHYGMREGAVHITPPNTSNQSSMVPTYGSSSSRSSGVVSRSKIYGTDFHTFLGIVDIVFLEESCAGDYDVGKETNGCGGDAGV</sequence>
<organism evidence="2 3">
    <name type="scientific">Scleroderma citrinum Foug A</name>
    <dbReference type="NCBI Taxonomy" id="1036808"/>
    <lineage>
        <taxon>Eukaryota</taxon>
        <taxon>Fungi</taxon>
        <taxon>Dikarya</taxon>
        <taxon>Basidiomycota</taxon>
        <taxon>Agaricomycotina</taxon>
        <taxon>Agaricomycetes</taxon>
        <taxon>Agaricomycetidae</taxon>
        <taxon>Boletales</taxon>
        <taxon>Sclerodermatineae</taxon>
        <taxon>Sclerodermataceae</taxon>
        <taxon>Scleroderma</taxon>
    </lineage>
</organism>
<dbReference type="HOGENOM" id="CLU_1300326_0_0_1"/>
<keyword evidence="3" id="KW-1185">Reference proteome</keyword>
<accession>A0A0C3EE11</accession>